<dbReference type="Pfam" id="PF02780">
    <property type="entry name" value="Transketolase_C"/>
    <property type="match status" value="1"/>
</dbReference>
<keyword evidence="4 8" id="KW-0560">Oxidoreductase</keyword>
<dbReference type="Pfam" id="PF02779">
    <property type="entry name" value="Transket_pyr"/>
    <property type="match status" value="1"/>
</dbReference>
<dbReference type="PATRIC" id="fig|1279009.4.peg.3917"/>
<dbReference type="FunFam" id="3.40.50.970:FF:000001">
    <property type="entry name" value="Pyruvate dehydrogenase E1 beta subunit"/>
    <property type="match status" value="1"/>
</dbReference>
<feature type="compositionally biased region" description="Basic and acidic residues" evidence="6">
    <location>
        <begin position="748"/>
        <end position="768"/>
    </location>
</feature>
<reference evidence="8 9" key="1">
    <citation type="journal article" date="2013" name="Genome Announc.">
        <title>Draft Genome Sequence of Cesiribacter andamanensis Strain AMV16T, Isolated from a Soil Sample from a Mud Volcano in the Andaman Islands, India.</title>
        <authorList>
            <person name="Shivaji S."/>
            <person name="Ara S."/>
            <person name="Begum Z."/>
            <person name="Srinivas T.N."/>
            <person name="Singh A."/>
            <person name="Kumar Pinnaka A."/>
        </authorList>
    </citation>
    <scope>NUCLEOTIDE SEQUENCE [LARGE SCALE GENOMIC DNA]</scope>
    <source>
        <strain evidence="8 9">AMV16</strain>
    </source>
</reference>
<dbReference type="Proteomes" id="UP000011910">
    <property type="component" value="Unassembled WGS sequence"/>
</dbReference>
<dbReference type="GO" id="GO:0007584">
    <property type="term" value="P:response to nutrient"/>
    <property type="evidence" value="ECO:0007669"/>
    <property type="project" value="TreeGrafter"/>
</dbReference>
<dbReference type="CDD" id="cd02000">
    <property type="entry name" value="TPP_E1_PDC_ADC_BCADC"/>
    <property type="match status" value="1"/>
</dbReference>
<dbReference type="PANTHER" id="PTHR42980">
    <property type="entry name" value="2-OXOISOVALERATE DEHYDROGENASE SUBUNIT BETA-RELATED"/>
    <property type="match status" value="1"/>
</dbReference>
<dbReference type="STRING" id="1279009.ADICEAN_03871"/>
<dbReference type="InterPro" id="IPR033248">
    <property type="entry name" value="Transketolase_C"/>
</dbReference>
<dbReference type="InterPro" id="IPR029061">
    <property type="entry name" value="THDP-binding"/>
</dbReference>
<dbReference type="eggNOG" id="COG1071">
    <property type="taxonomic scope" value="Bacteria"/>
</dbReference>
<feature type="compositionally biased region" description="Basic and acidic residues" evidence="6">
    <location>
        <begin position="840"/>
        <end position="858"/>
    </location>
</feature>
<comment type="caution">
    <text evidence="8">The sequence shown here is derived from an EMBL/GenBank/DDBJ whole genome shotgun (WGS) entry which is preliminary data.</text>
</comment>
<protein>
    <recommendedName>
        <fullName evidence="3">3-methyl-2-oxobutanoate dehydrogenase (2-methylpropanoyl-transferring)</fullName>
        <ecNumber evidence="3">1.2.4.4</ecNumber>
    </recommendedName>
</protein>
<keyword evidence="5" id="KW-0786">Thiamine pyrophosphate</keyword>
<dbReference type="GO" id="GO:0009083">
    <property type="term" value="P:branched-chain amino acid catabolic process"/>
    <property type="evidence" value="ECO:0007669"/>
    <property type="project" value="TreeGrafter"/>
</dbReference>
<feature type="compositionally biased region" description="Basic residues" evidence="6">
    <location>
        <begin position="719"/>
        <end position="729"/>
    </location>
</feature>
<evidence type="ECO:0000313" key="9">
    <source>
        <dbReference type="Proteomes" id="UP000011910"/>
    </source>
</evidence>
<feature type="region of interest" description="Disordered" evidence="6">
    <location>
        <begin position="718"/>
        <end position="950"/>
    </location>
</feature>
<comment type="function">
    <text evidence="2">E1 component of the 2-oxoglutarate dehydrogenase (OGDH) complex which catalyzes the decarboxylation of 2-oxoglutarate, the first step in the conversion of 2-oxoglutarate to succinyl-CoA and CO(2).</text>
</comment>
<feature type="compositionally biased region" description="Polar residues" evidence="6">
    <location>
        <begin position="1045"/>
        <end position="1058"/>
    </location>
</feature>
<feature type="compositionally biased region" description="Polar residues" evidence="6">
    <location>
        <begin position="823"/>
        <end position="835"/>
    </location>
</feature>
<proteinExistence type="predicted"/>
<feature type="compositionally biased region" description="Basic residues" evidence="6">
    <location>
        <begin position="777"/>
        <end position="789"/>
    </location>
</feature>
<dbReference type="Gene3D" id="3.40.50.970">
    <property type="match status" value="2"/>
</dbReference>
<dbReference type="Pfam" id="PF00676">
    <property type="entry name" value="E1_dh"/>
    <property type="match status" value="1"/>
</dbReference>
<feature type="compositionally biased region" description="Basic and acidic residues" evidence="6">
    <location>
        <begin position="730"/>
        <end position="741"/>
    </location>
</feature>
<dbReference type="EC" id="1.2.4.4" evidence="3"/>
<evidence type="ECO:0000256" key="6">
    <source>
        <dbReference type="SAM" id="MobiDB-lite"/>
    </source>
</evidence>
<dbReference type="SUPFAM" id="SSF52922">
    <property type="entry name" value="TK C-terminal domain-like"/>
    <property type="match status" value="1"/>
</dbReference>
<dbReference type="PANTHER" id="PTHR42980:SF1">
    <property type="entry name" value="2-OXOISOVALERATE DEHYDROGENASE SUBUNIT BETA, MITOCHONDRIAL"/>
    <property type="match status" value="1"/>
</dbReference>
<dbReference type="Gene3D" id="3.40.50.920">
    <property type="match status" value="1"/>
</dbReference>
<gene>
    <name evidence="8" type="primary">bfmBAB_3</name>
    <name evidence="8" type="ORF">ADICEAN_03871</name>
</gene>
<evidence type="ECO:0000259" key="7">
    <source>
        <dbReference type="SMART" id="SM00861"/>
    </source>
</evidence>
<feature type="compositionally biased region" description="Basic and acidic residues" evidence="6">
    <location>
        <begin position="1067"/>
        <end position="1079"/>
    </location>
</feature>
<sequence>MNFQREHFSDEELLTIYEALLWPRMIEDKMLILLRQNKISKWFSGIGQEAVAVGATLALEADEYILPMHRNLGVFTTRNVPFERLFAQFQGKKSGFTKGRDRSFHFGTKEHHIVGMISHLGPQMALADGIALAHKLDGEKKVALVFTGDGASSEGDFHEALNVAAVWDLPVIFVVENNGWGLSTPSSEQFRFRHFIDKGPGYGMEAVQIDGNNILEVYSTIRRLAADLRENPRPVLVEAMTFRMRGHEEASGTKYVPKELFEIWGKKDPVENYERFLLQEGVLSEEQRKKIRAAISKEIEQGLQGAFAEAEPQADTSEEVGDMYAPYQQQVVEPASGQTEEKRFIDAISDGLRQSMQRFPELVLMGQDIAEYGGVFKITQGFVEEFGKERVRNTPLCESAIIGAGLGLSIKGRKAMVEMQFADFVTCGFNQIVNNLAKIHYRWGQNADVVVRMPTGAGVAAGPFHSQSNEAWFFHTPGLKVVYPSTPYDAKGLLCAALEDPNPVIYFEHKVLYRSLSEAIPSDYYTLPLGKARVVQQGSELAIITYGMGVHWAKQVAEQLGVSAYILDLRTLLPWDKEAVAEAVKQTGKVLVLHEDTLTGGVGGEIAAWIAEHLLHLAGCSCDAGGQPGYRCTLCPAAGAELSAQEQACSKAGSAHGLLNELISPACCSCNILIPAALKHITSFRLPLFLLVLLGALLFGQGAGAQVVNDFERELKTEKQKKRAKKKKRKDPDHSPRDRVVNLRKKPQQHDPKPGSYRTDKEKPRLEEIPSIDGRAARHLMRERPRKVGQPKGTAFGGRLRQPKGEVKEPGTHYTERSDRQGKQATASRGTQHDGQLSVKRREIDEPGKVYDKKERERGARRRDLRGTDNQGDLKVDRRSINQPGVVYNDKDRQKAVRRKPPTGTDHQGHQTVKASERVAPGTHHSERNEKAGQRYSSYNATRHGGNKSVKTKYVREPGTHWSERKASFAKQYSSTPATSHQGNTRMMTQRQKMVYYGDLSEKMNQYRGNLKIRKRDADMHPSVVARYNRLRSDEQRAKARKRSNTINRIFTSKQQPKTVKAKPMKPRYDKGESEIWYE</sequence>
<dbReference type="InterPro" id="IPR001017">
    <property type="entry name" value="DH_E1"/>
</dbReference>
<feature type="domain" description="Transketolase-like pyrimidine-binding" evidence="7">
    <location>
        <begin position="342"/>
        <end position="515"/>
    </location>
</feature>
<dbReference type="SMART" id="SM00861">
    <property type="entry name" value="Transket_pyr"/>
    <property type="match status" value="1"/>
</dbReference>
<name>M7NGP5_9BACT</name>
<feature type="compositionally biased region" description="Basic and acidic residues" evidence="6">
    <location>
        <begin position="924"/>
        <end position="933"/>
    </location>
</feature>
<evidence type="ECO:0000313" key="8">
    <source>
        <dbReference type="EMBL" id="EMR01005.1"/>
    </source>
</evidence>
<dbReference type="eggNOG" id="COG0022">
    <property type="taxonomic scope" value="Bacteria"/>
</dbReference>
<evidence type="ECO:0000256" key="4">
    <source>
        <dbReference type="ARBA" id="ARBA00023002"/>
    </source>
</evidence>
<evidence type="ECO:0000256" key="3">
    <source>
        <dbReference type="ARBA" id="ARBA00012277"/>
    </source>
</evidence>
<dbReference type="SUPFAM" id="SSF52518">
    <property type="entry name" value="Thiamin diphosphate-binding fold (THDP-binding)"/>
    <property type="match status" value="2"/>
</dbReference>
<evidence type="ECO:0000256" key="2">
    <source>
        <dbReference type="ARBA" id="ARBA00003906"/>
    </source>
</evidence>
<evidence type="ECO:0000256" key="1">
    <source>
        <dbReference type="ARBA" id="ARBA00001964"/>
    </source>
</evidence>
<evidence type="ECO:0000256" key="5">
    <source>
        <dbReference type="ARBA" id="ARBA00023052"/>
    </source>
</evidence>
<dbReference type="InterPro" id="IPR009014">
    <property type="entry name" value="Transketo_C/PFOR_II"/>
</dbReference>
<keyword evidence="9" id="KW-1185">Reference proteome</keyword>
<dbReference type="GO" id="GO:0003863">
    <property type="term" value="F:branched-chain 2-oxo acid dehydrogenase activity"/>
    <property type="evidence" value="ECO:0007669"/>
    <property type="project" value="UniProtKB-EC"/>
</dbReference>
<organism evidence="8 9">
    <name type="scientific">Cesiribacter andamanensis AMV16</name>
    <dbReference type="NCBI Taxonomy" id="1279009"/>
    <lineage>
        <taxon>Bacteria</taxon>
        <taxon>Pseudomonadati</taxon>
        <taxon>Bacteroidota</taxon>
        <taxon>Cytophagia</taxon>
        <taxon>Cytophagales</taxon>
        <taxon>Cesiribacteraceae</taxon>
        <taxon>Cesiribacter</taxon>
    </lineage>
</organism>
<feature type="compositionally biased region" description="Basic and acidic residues" evidence="6">
    <location>
        <begin position="803"/>
        <end position="822"/>
    </location>
</feature>
<dbReference type="InterPro" id="IPR005475">
    <property type="entry name" value="Transketolase-like_Pyr-bd"/>
</dbReference>
<dbReference type="AlphaFoldDB" id="M7NGP5"/>
<feature type="region of interest" description="Disordered" evidence="6">
    <location>
        <begin position="1033"/>
        <end position="1079"/>
    </location>
</feature>
<accession>M7NGP5</accession>
<dbReference type="EMBL" id="AODQ01000156">
    <property type="protein sequence ID" value="EMR01005.1"/>
    <property type="molecule type" value="Genomic_DNA"/>
</dbReference>
<comment type="cofactor">
    <cofactor evidence="1">
        <name>thiamine diphosphate</name>
        <dbReference type="ChEBI" id="CHEBI:58937"/>
    </cofactor>
</comment>
<dbReference type="CDD" id="cd07036">
    <property type="entry name" value="TPP_PYR_E1-PDHc-beta_like"/>
    <property type="match status" value="1"/>
</dbReference>